<sequence>MAGRCSQPRSKHLILPAFLFGTLFLLLYFTQDAIAFGHSRYEMRRQSRFVRSMYSKYGGRYNHFVSCSHRKNVCSSILKDSKKGKSRLACCWGRVCKDLSSDPNNCGKCGRACNYGRSCCGGRCVNLTNDKRNCGSCGQRCSDGDKCSFGMCDYGDSYTRSHRIRRRNPRNRRSSHKYGFPRPNRYR</sequence>
<feature type="compositionally biased region" description="Basic residues" evidence="3">
    <location>
        <begin position="163"/>
        <end position="176"/>
    </location>
</feature>
<feature type="region of interest" description="Disordered" evidence="3">
    <location>
        <begin position="163"/>
        <end position="187"/>
    </location>
</feature>
<evidence type="ECO:0008006" key="6">
    <source>
        <dbReference type="Google" id="ProtNLM"/>
    </source>
</evidence>
<organism evidence="4 5">
    <name type="scientific">Ceratopteris richardii</name>
    <name type="common">Triangle waterfern</name>
    <dbReference type="NCBI Taxonomy" id="49495"/>
    <lineage>
        <taxon>Eukaryota</taxon>
        <taxon>Viridiplantae</taxon>
        <taxon>Streptophyta</taxon>
        <taxon>Embryophyta</taxon>
        <taxon>Tracheophyta</taxon>
        <taxon>Polypodiopsida</taxon>
        <taxon>Polypodiidae</taxon>
        <taxon>Polypodiales</taxon>
        <taxon>Pteridineae</taxon>
        <taxon>Pteridaceae</taxon>
        <taxon>Parkerioideae</taxon>
        <taxon>Ceratopteris</taxon>
    </lineage>
</organism>
<dbReference type="Proteomes" id="UP000825935">
    <property type="component" value="Chromosome 3"/>
</dbReference>
<keyword evidence="2" id="KW-0732">Signal</keyword>
<evidence type="ECO:0000256" key="3">
    <source>
        <dbReference type="SAM" id="MobiDB-lite"/>
    </source>
</evidence>
<proteinExistence type="inferred from homology"/>
<dbReference type="PANTHER" id="PTHR33227">
    <property type="entry name" value="STIGMA-SPECIFIC STIG1-LIKE PROTEIN 3"/>
    <property type="match status" value="1"/>
</dbReference>
<name>A0A8T2V1W9_CERRI</name>
<dbReference type="PANTHER" id="PTHR33227:SF54">
    <property type="entry name" value="PROTEIN STIG1"/>
    <property type="match status" value="1"/>
</dbReference>
<dbReference type="InterPro" id="IPR006969">
    <property type="entry name" value="Stig-like"/>
</dbReference>
<dbReference type="Pfam" id="PF04885">
    <property type="entry name" value="Stig1"/>
    <property type="match status" value="1"/>
</dbReference>
<dbReference type="OrthoDB" id="2013942at2759"/>
<evidence type="ECO:0000256" key="2">
    <source>
        <dbReference type="ARBA" id="ARBA00022729"/>
    </source>
</evidence>
<keyword evidence="5" id="KW-1185">Reference proteome</keyword>
<dbReference type="AlphaFoldDB" id="A0A8T2V1W9"/>
<accession>A0A8T2V1W9</accession>
<comment type="similarity">
    <text evidence="1">Belongs to the STIG1 family.</text>
</comment>
<evidence type="ECO:0000313" key="5">
    <source>
        <dbReference type="Proteomes" id="UP000825935"/>
    </source>
</evidence>
<dbReference type="EMBL" id="CM035408">
    <property type="protein sequence ID" value="KAH7440948.1"/>
    <property type="molecule type" value="Genomic_DNA"/>
</dbReference>
<evidence type="ECO:0000256" key="1">
    <source>
        <dbReference type="ARBA" id="ARBA00006010"/>
    </source>
</evidence>
<gene>
    <name evidence="4" type="ORF">KP509_03G017300</name>
</gene>
<comment type="caution">
    <text evidence="4">The sequence shown here is derived from an EMBL/GenBank/DDBJ whole genome shotgun (WGS) entry which is preliminary data.</text>
</comment>
<reference evidence="4" key="1">
    <citation type="submission" date="2021-08" db="EMBL/GenBank/DDBJ databases">
        <title>WGS assembly of Ceratopteris richardii.</title>
        <authorList>
            <person name="Marchant D.B."/>
            <person name="Chen G."/>
            <person name="Jenkins J."/>
            <person name="Shu S."/>
            <person name="Leebens-Mack J."/>
            <person name="Grimwood J."/>
            <person name="Schmutz J."/>
            <person name="Soltis P."/>
            <person name="Soltis D."/>
            <person name="Chen Z.-H."/>
        </authorList>
    </citation>
    <scope>NUCLEOTIDE SEQUENCE</scope>
    <source>
        <strain evidence="4">Whitten #5841</strain>
        <tissue evidence="4">Leaf</tissue>
    </source>
</reference>
<protein>
    <recommendedName>
        <fullName evidence="6">Stigma-specific STIG1-like protein 1</fullName>
    </recommendedName>
</protein>
<evidence type="ECO:0000313" key="4">
    <source>
        <dbReference type="EMBL" id="KAH7440948.1"/>
    </source>
</evidence>